<comment type="similarity">
    <text evidence="1 4">Belongs to the spermidine/spermine synthase family.</text>
</comment>
<dbReference type="Proteomes" id="UP000095038">
    <property type="component" value="Unassembled WGS sequence"/>
</dbReference>
<dbReference type="PANTHER" id="PTHR11558:SF11">
    <property type="entry name" value="SPERMIDINE SYNTHASE"/>
    <property type="match status" value="1"/>
</dbReference>
<evidence type="ECO:0000256" key="4">
    <source>
        <dbReference type="RuleBase" id="RU003836"/>
    </source>
</evidence>
<dbReference type="GO" id="GO:0005829">
    <property type="term" value="C:cytosol"/>
    <property type="evidence" value="ECO:0007669"/>
    <property type="project" value="TreeGrafter"/>
</dbReference>
<dbReference type="PANTHER" id="PTHR11558">
    <property type="entry name" value="SPERMIDINE/SPERMINE SYNTHASE"/>
    <property type="match status" value="1"/>
</dbReference>
<dbReference type="NCBIfam" id="TIGR00417">
    <property type="entry name" value="speE"/>
    <property type="match status" value="1"/>
</dbReference>
<proteinExistence type="inferred from homology"/>
<dbReference type="SUPFAM" id="SSF53335">
    <property type="entry name" value="S-adenosyl-L-methionine-dependent methyltransferases"/>
    <property type="match status" value="1"/>
</dbReference>
<dbReference type="InterPro" id="IPR030668">
    <property type="entry name" value="Spermi_synthase_euk"/>
</dbReference>
<dbReference type="InterPro" id="IPR037163">
    <property type="entry name" value="Spermidine_synt_N_sf"/>
</dbReference>
<organism evidence="6 7">
    <name type="scientific">Ascoidea rubescens DSM 1968</name>
    <dbReference type="NCBI Taxonomy" id="1344418"/>
    <lineage>
        <taxon>Eukaryota</taxon>
        <taxon>Fungi</taxon>
        <taxon>Dikarya</taxon>
        <taxon>Ascomycota</taxon>
        <taxon>Saccharomycotina</taxon>
        <taxon>Saccharomycetes</taxon>
        <taxon>Ascoideaceae</taxon>
        <taxon>Ascoidea</taxon>
    </lineage>
</organism>
<feature type="active site" description="Proton acceptor" evidence="3">
    <location>
        <position position="177"/>
    </location>
</feature>
<evidence type="ECO:0000256" key="2">
    <source>
        <dbReference type="ARBA" id="ARBA00022679"/>
    </source>
</evidence>
<dbReference type="InParanoid" id="A0A1D2VDI1"/>
<feature type="domain" description="PABS" evidence="5">
    <location>
        <begin position="16"/>
        <end position="258"/>
    </location>
</feature>
<dbReference type="InterPro" id="IPR030373">
    <property type="entry name" value="PABS_CS"/>
</dbReference>
<dbReference type="FunFam" id="2.30.140.10:FF:000001">
    <property type="entry name" value="SPE3p Spermidine synthase"/>
    <property type="match status" value="1"/>
</dbReference>
<dbReference type="Gene3D" id="3.40.50.150">
    <property type="entry name" value="Vaccinia Virus protein VP39"/>
    <property type="match status" value="1"/>
</dbReference>
<dbReference type="RefSeq" id="XP_020046003.1">
    <property type="nucleotide sequence ID" value="XM_020193705.1"/>
</dbReference>
<dbReference type="InterPro" id="IPR035246">
    <property type="entry name" value="Spermidine_synt_N"/>
</dbReference>
<dbReference type="InterPro" id="IPR030374">
    <property type="entry name" value="PABS"/>
</dbReference>
<dbReference type="PIRSF" id="PIRSF000502">
    <property type="entry name" value="Spermidine_synth"/>
    <property type="match status" value="1"/>
</dbReference>
<keyword evidence="2 3" id="KW-0808">Transferase</keyword>
<dbReference type="FunFam" id="3.40.50.150:FF:000013">
    <property type="entry name" value="Spermidine synthase"/>
    <property type="match status" value="1"/>
</dbReference>
<dbReference type="Pfam" id="PF17284">
    <property type="entry name" value="Spermine_synt_N"/>
    <property type="match status" value="1"/>
</dbReference>
<dbReference type="HAMAP" id="MF_00198">
    <property type="entry name" value="Spermidine_synth"/>
    <property type="match status" value="1"/>
</dbReference>
<dbReference type="EMBL" id="KV454485">
    <property type="protein sequence ID" value="ODV59696.1"/>
    <property type="molecule type" value="Genomic_DNA"/>
</dbReference>
<dbReference type="InterPro" id="IPR029063">
    <property type="entry name" value="SAM-dependent_MTases_sf"/>
</dbReference>
<dbReference type="Gene3D" id="2.30.140.10">
    <property type="entry name" value="Spermidine synthase, tetramerisation domain"/>
    <property type="match status" value="1"/>
</dbReference>
<keyword evidence="3" id="KW-0620">Polyamine biosynthesis</keyword>
<dbReference type="PROSITE" id="PS51006">
    <property type="entry name" value="PABS_2"/>
    <property type="match status" value="1"/>
</dbReference>
<dbReference type="GO" id="GO:0008295">
    <property type="term" value="P:spermidine biosynthetic process"/>
    <property type="evidence" value="ECO:0007669"/>
    <property type="project" value="TreeGrafter"/>
</dbReference>
<dbReference type="FunCoup" id="A0A1D2VDI1">
    <property type="interactions" value="1000"/>
</dbReference>
<keyword evidence="7" id="KW-1185">Reference proteome</keyword>
<evidence type="ECO:0000313" key="6">
    <source>
        <dbReference type="EMBL" id="ODV59696.1"/>
    </source>
</evidence>
<dbReference type="GeneID" id="30967341"/>
<dbReference type="AlphaFoldDB" id="A0A1D2VDI1"/>
<dbReference type="STRING" id="1344418.A0A1D2VDI1"/>
<evidence type="ECO:0000313" key="7">
    <source>
        <dbReference type="Proteomes" id="UP000095038"/>
    </source>
</evidence>
<evidence type="ECO:0000256" key="3">
    <source>
        <dbReference type="PROSITE-ProRule" id="PRU00354"/>
    </source>
</evidence>
<gene>
    <name evidence="6" type="ORF">ASCRUDRAFT_77041</name>
</gene>
<evidence type="ECO:0000256" key="1">
    <source>
        <dbReference type="ARBA" id="ARBA00007867"/>
    </source>
</evidence>
<evidence type="ECO:0000259" key="5">
    <source>
        <dbReference type="PROSITE" id="PS51006"/>
    </source>
</evidence>
<dbReference type="Pfam" id="PF01564">
    <property type="entry name" value="Spermine_synth"/>
    <property type="match status" value="1"/>
</dbReference>
<dbReference type="OrthoDB" id="38125at2759"/>
<dbReference type="GO" id="GO:0004766">
    <property type="term" value="F:spermidine synthase activity"/>
    <property type="evidence" value="ECO:0007669"/>
    <property type="project" value="TreeGrafter"/>
</dbReference>
<accession>A0A1D2VDI1</accession>
<dbReference type="GO" id="GO:0016768">
    <property type="term" value="F:spermine synthase activity"/>
    <property type="evidence" value="ECO:0007669"/>
    <property type="project" value="EnsemblFungi"/>
</dbReference>
<dbReference type="InterPro" id="IPR001045">
    <property type="entry name" value="Spermi_synthase"/>
</dbReference>
<dbReference type="NCBIfam" id="NF002010">
    <property type="entry name" value="PRK00811.1"/>
    <property type="match status" value="1"/>
</dbReference>
<sequence length="318" mass="36516">MSPFDLDNFSHSLIENGWFREQSDLHFPGQALQLKIKKILHYEKTQFQDVLVFQSETYGNVLVLDGIIQVSERDEFSYQEMITHLPLFSHPNPKKVLVIGGGDGGVLREVIKHQSVQQAILVEIDELVIELSKKFLPNMASSFNSPKVKVILDDGFKYLKNSSFLNESNKFDVIITDSSDPEGPAQEFFKENYFNLLYNALNKNGIVISQTSENFWLNFKFIKNLKKIALKVFPNVEFSYTCVPTYTSGQLGLLICSKDKNFNLKVPLRKLPPSDELSLFKYYNSDLHTASFVLPNWASNYLENNDNDDNNKVNYNEK</sequence>
<reference evidence="7" key="1">
    <citation type="submission" date="2016-05" db="EMBL/GenBank/DDBJ databases">
        <title>Comparative genomics of biotechnologically important yeasts.</title>
        <authorList>
            <consortium name="DOE Joint Genome Institute"/>
            <person name="Riley R."/>
            <person name="Haridas S."/>
            <person name="Wolfe K.H."/>
            <person name="Lopes M.R."/>
            <person name="Hittinger C.T."/>
            <person name="Goker M."/>
            <person name="Salamov A."/>
            <person name="Wisecaver J."/>
            <person name="Long T.M."/>
            <person name="Aerts A.L."/>
            <person name="Barry K."/>
            <person name="Choi C."/>
            <person name="Clum A."/>
            <person name="Coughlan A.Y."/>
            <person name="Deshpande S."/>
            <person name="Douglass A.P."/>
            <person name="Hanson S.J."/>
            <person name="Klenk H.-P."/>
            <person name="Labutti K."/>
            <person name="Lapidus A."/>
            <person name="Lindquist E."/>
            <person name="Lipzen A."/>
            <person name="Meier-Kolthoff J.P."/>
            <person name="Ohm R.A."/>
            <person name="Otillar R.P."/>
            <person name="Pangilinan J."/>
            <person name="Peng Y."/>
            <person name="Rokas A."/>
            <person name="Rosa C.A."/>
            <person name="Scheuner C."/>
            <person name="Sibirny A.A."/>
            <person name="Slot J.C."/>
            <person name="Stielow J.B."/>
            <person name="Sun H."/>
            <person name="Kurtzman C.P."/>
            <person name="Blackwell M."/>
            <person name="Grigoriev I.V."/>
            <person name="Jeffries T.W."/>
        </authorList>
    </citation>
    <scope>NUCLEOTIDE SEQUENCE [LARGE SCALE GENOMIC DNA]</scope>
    <source>
        <strain evidence="7">DSM 1968</strain>
    </source>
</reference>
<name>A0A1D2VDI1_9ASCO</name>
<dbReference type="PROSITE" id="PS01330">
    <property type="entry name" value="PABS_1"/>
    <property type="match status" value="1"/>
</dbReference>
<dbReference type="CDD" id="cd02440">
    <property type="entry name" value="AdoMet_MTases"/>
    <property type="match status" value="1"/>
</dbReference>
<dbReference type="GO" id="GO:0006597">
    <property type="term" value="P:spermine biosynthetic process"/>
    <property type="evidence" value="ECO:0007669"/>
    <property type="project" value="EnsemblFungi"/>
</dbReference>
<protein>
    <submittedName>
        <fullName evidence="6">Spermine synthase</fullName>
    </submittedName>
</protein>
<dbReference type="GO" id="GO:0015940">
    <property type="term" value="P:pantothenate biosynthetic process"/>
    <property type="evidence" value="ECO:0007669"/>
    <property type="project" value="EnsemblFungi"/>
</dbReference>